<dbReference type="GO" id="GO:0051539">
    <property type="term" value="F:4 iron, 4 sulfur cluster binding"/>
    <property type="evidence" value="ECO:0007669"/>
    <property type="project" value="UniProtKB-UniRule"/>
</dbReference>
<dbReference type="GO" id="GO:0005829">
    <property type="term" value="C:cytosol"/>
    <property type="evidence" value="ECO:0007669"/>
    <property type="project" value="TreeGrafter"/>
</dbReference>
<dbReference type="EC" id="2.8.4.4" evidence="8"/>
<sequence length="434" mass="50565">MKIGFVSLGCSKNLVDTEMMIGMFKENKDTIVNNPNEAEVIVINTCGFIESAKEEAINTILEMAEYKKKKCKFLIVTGCLVQRYKEELIKAIPEVDLFISIDEYPKMWEEIEKTIRKEEEKNHFELNYQTREISTGETTAYLKIAEGCSNRCTYCAIPYIRGPFISRPKEEILEEARNLAQRGFKEIIVIAQDTTKYGIDLYGKPKLAELLQDLANIKEFKWIRFLYSYPETITEELIKVVKENSNICKYFDIPIQHISDRVLKRMNRKSNGESIKNIIKKIREEIPEVIIRTTLIVGFPGETKDEFEELYEFVKQTEFDRLGAFSYSKEEGTPAARLPDQIHPMTKKSRYHKIMSLQKEIDQKVQEKYIGKSYEVLIDGKTFDGKYYIGRTYMQMLEIDGIVYVKNTKECHTGDFIQVEIVDAKEYDLIAEIK</sequence>
<gene>
    <name evidence="8 12" type="primary">rimO</name>
    <name evidence="12" type="ORF">IAB70_01990</name>
</gene>
<evidence type="ECO:0000256" key="5">
    <source>
        <dbReference type="ARBA" id="ARBA00022723"/>
    </source>
</evidence>
<evidence type="ECO:0000256" key="2">
    <source>
        <dbReference type="ARBA" id="ARBA00022490"/>
    </source>
</evidence>
<dbReference type="FunFam" id="3.80.30.20:FF:000001">
    <property type="entry name" value="tRNA-2-methylthio-N(6)-dimethylallyladenosine synthase 2"/>
    <property type="match status" value="1"/>
</dbReference>
<dbReference type="PANTHER" id="PTHR43837:SF1">
    <property type="entry name" value="RIBOSOMAL PROTEIN US12 METHYLTHIOTRANSFERASE RIMO"/>
    <property type="match status" value="1"/>
</dbReference>
<organism evidence="12 13">
    <name type="scientific">Candidatus Merdicola faecigallinarum</name>
    <dbReference type="NCBI Taxonomy" id="2840862"/>
    <lineage>
        <taxon>Bacteria</taxon>
        <taxon>Bacillati</taxon>
        <taxon>Bacillota</taxon>
        <taxon>Clostridia</taxon>
        <taxon>Candidatus Merdicola</taxon>
    </lineage>
</organism>
<keyword evidence="5 8" id="KW-0479">Metal-binding</keyword>
<dbReference type="SFLD" id="SFLDF00274">
    <property type="entry name" value="ribosomal_protein_S12_methylth"/>
    <property type="match status" value="1"/>
</dbReference>
<comment type="cofactor">
    <cofactor evidence="8">
        <name>[4Fe-4S] cluster</name>
        <dbReference type="ChEBI" id="CHEBI:49883"/>
    </cofactor>
    <text evidence="8">Binds 2 [4Fe-4S] clusters. One cluster is coordinated with 3 cysteines and an exchangeable S-adenosyl-L-methionine.</text>
</comment>
<keyword evidence="7 8" id="KW-0411">Iron-sulfur</keyword>
<dbReference type="SMART" id="SM00729">
    <property type="entry name" value="Elp3"/>
    <property type="match status" value="1"/>
</dbReference>
<dbReference type="InterPro" id="IPR012340">
    <property type="entry name" value="NA-bd_OB-fold"/>
</dbReference>
<dbReference type="GO" id="GO:0046872">
    <property type="term" value="F:metal ion binding"/>
    <property type="evidence" value="ECO:0007669"/>
    <property type="project" value="UniProtKB-KW"/>
</dbReference>
<comment type="caution">
    <text evidence="12">The sequence shown here is derived from an EMBL/GenBank/DDBJ whole genome shotgun (WGS) entry which is preliminary data.</text>
</comment>
<dbReference type="Pfam" id="PF00919">
    <property type="entry name" value="UPF0004"/>
    <property type="match status" value="1"/>
</dbReference>
<proteinExistence type="inferred from homology"/>
<dbReference type="Gene3D" id="3.80.30.20">
    <property type="entry name" value="tm_1862 like domain"/>
    <property type="match status" value="1"/>
</dbReference>
<comment type="function">
    <text evidence="8">Catalyzes the methylthiolation of an aspartic acid residue of ribosomal protein uS12.</text>
</comment>
<reference evidence="12" key="1">
    <citation type="submission" date="2020-10" db="EMBL/GenBank/DDBJ databases">
        <authorList>
            <person name="Gilroy R."/>
        </authorList>
    </citation>
    <scope>NUCLEOTIDE SEQUENCE</scope>
    <source>
        <strain evidence="12">CHK195-15760</strain>
    </source>
</reference>
<dbReference type="PROSITE" id="PS51918">
    <property type="entry name" value="RADICAL_SAM"/>
    <property type="match status" value="1"/>
</dbReference>
<feature type="domain" description="MTTase N-terminal" evidence="10">
    <location>
        <begin position="1"/>
        <end position="116"/>
    </location>
</feature>
<dbReference type="SFLD" id="SFLDS00029">
    <property type="entry name" value="Radical_SAM"/>
    <property type="match status" value="1"/>
</dbReference>
<comment type="catalytic activity">
    <reaction evidence="8">
        <text>L-aspartate(89)-[ribosomal protein uS12]-hydrogen + (sulfur carrier)-SH + AH2 + 2 S-adenosyl-L-methionine = 3-methylsulfanyl-L-aspartate(89)-[ribosomal protein uS12]-hydrogen + (sulfur carrier)-H + 5'-deoxyadenosine + L-methionine + A + S-adenosyl-L-homocysteine + 2 H(+)</text>
        <dbReference type="Rhea" id="RHEA:37087"/>
        <dbReference type="Rhea" id="RHEA-COMP:10460"/>
        <dbReference type="Rhea" id="RHEA-COMP:10461"/>
        <dbReference type="Rhea" id="RHEA-COMP:14737"/>
        <dbReference type="Rhea" id="RHEA-COMP:14739"/>
        <dbReference type="ChEBI" id="CHEBI:13193"/>
        <dbReference type="ChEBI" id="CHEBI:15378"/>
        <dbReference type="ChEBI" id="CHEBI:17319"/>
        <dbReference type="ChEBI" id="CHEBI:17499"/>
        <dbReference type="ChEBI" id="CHEBI:29917"/>
        <dbReference type="ChEBI" id="CHEBI:29961"/>
        <dbReference type="ChEBI" id="CHEBI:57844"/>
        <dbReference type="ChEBI" id="CHEBI:57856"/>
        <dbReference type="ChEBI" id="CHEBI:59789"/>
        <dbReference type="ChEBI" id="CHEBI:64428"/>
        <dbReference type="ChEBI" id="CHEBI:73599"/>
        <dbReference type="EC" id="2.8.4.4"/>
    </reaction>
</comment>
<dbReference type="InterPro" id="IPR038135">
    <property type="entry name" value="Methylthiotransferase_N_sf"/>
</dbReference>
<keyword evidence="12" id="KW-0689">Ribosomal protein</keyword>
<dbReference type="Pfam" id="PF04055">
    <property type="entry name" value="Radical_SAM"/>
    <property type="match status" value="1"/>
</dbReference>
<dbReference type="Gene3D" id="2.40.50.140">
    <property type="entry name" value="Nucleic acid-binding proteins"/>
    <property type="match status" value="1"/>
</dbReference>
<evidence type="ECO:0000256" key="6">
    <source>
        <dbReference type="ARBA" id="ARBA00023004"/>
    </source>
</evidence>
<dbReference type="SFLD" id="SFLDG01061">
    <property type="entry name" value="methylthiotransferase"/>
    <property type="match status" value="1"/>
</dbReference>
<feature type="binding site" evidence="8">
    <location>
        <position position="155"/>
    </location>
    <ligand>
        <name>[4Fe-4S] cluster</name>
        <dbReference type="ChEBI" id="CHEBI:49883"/>
        <label>2</label>
        <note>4Fe-4S-S-AdoMet</note>
    </ligand>
</feature>
<feature type="domain" description="Radical SAM core" evidence="11">
    <location>
        <begin position="134"/>
        <end position="364"/>
    </location>
</feature>
<feature type="binding site" evidence="8">
    <location>
        <position position="10"/>
    </location>
    <ligand>
        <name>[4Fe-4S] cluster</name>
        <dbReference type="ChEBI" id="CHEBI:49883"/>
        <label>1</label>
    </ligand>
</feature>
<dbReference type="NCBIfam" id="TIGR00089">
    <property type="entry name" value="MiaB/RimO family radical SAM methylthiotransferase"/>
    <property type="match status" value="1"/>
</dbReference>
<dbReference type="GO" id="GO:0035600">
    <property type="term" value="P:tRNA methylthiolation"/>
    <property type="evidence" value="ECO:0007669"/>
    <property type="project" value="UniProtKB-ARBA"/>
</dbReference>
<dbReference type="InterPro" id="IPR005840">
    <property type="entry name" value="Ribosomal_uS12_MeSTrfase_RimO"/>
</dbReference>
<evidence type="ECO:0000259" key="11">
    <source>
        <dbReference type="PROSITE" id="PS51918"/>
    </source>
</evidence>
<feature type="domain" description="TRAM" evidence="9">
    <location>
        <begin position="367"/>
        <end position="434"/>
    </location>
</feature>
<dbReference type="InterPro" id="IPR058240">
    <property type="entry name" value="rSAM_sf"/>
</dbReference>
<dbReference type="InterPro" id="IPR020612">
    <property type="entry name" value="Methylthiotransferase_CS"/>
</dbReference>
<protein>
    <recommendedName>
        <fullName evidence="8">Ribosomal protein uS12 methylthiotransferase RimO</fullName>
        <shortName evidence="8">uS12 MTTase</shortName>
        <shortName evidence="8">uS12 methylthiotransferase</shortName>
        <ecNumber evidence="8">2.8.4.4</ecNumber>
    </recommendedName>
    <alternativeName>
        <fullName evidence="8">Ribosomal protein uS12 (aspartate-C(3))-methylthiotransferase</fullName>
    </alternativeName>
    <alternativeName>
        <fullName evidence="8">Ribosome maturation factor RimO</fullName>
    </alternativeName>
</protein>
<feature type="binding site" evidence="8">
    <location>
        <position position="79"/>
    </location>
    <ligand>
        <name>[4Fe-4S] cluster</name>
        <dbReference type="ChEBI" id="CHEBI:49883"/>
        <label>1</label>
    </ligand>
</feature>
<dbReference type="PROSITE" id="PS01278">
    <property type="entry name" value="MTTASE_RADICAL"/>
    <property type="match status" value="1"/>
</dbReference>
<evidence type="ECO:0000313" key="12">
    <source>
        <dbReference type="EMBL" id="HIU51387.1"/>
    </source>
</evidence>
<dbReference type="InterPro" id="IPR023404">
    <property type="entry name" value="rSAM_horseshoe"/>
</dbReference>
<feature type="binding site" evidence="8">
    <location>
        <position position="46"/>
    </location>
    <ligand>
        <name>[4Fe-4S] cluster</name>
        <dbReference type="ChEBI" id="CHEBI:49883"/>
        <label>1</label>
    </ligand>
</feature>
<dbReference type="AlphaFoldDB" id="A0A9D1M0J0"/>
<dbReference type="NCBIfam" id="TIGR01125">
    <property type="entry name" value="30S ribosomal protein S12 methylthiotransferase RimO"/>
    <property type="match status" value="1"/>
</dbReference>
<comment type="similarity">
    <text evidence="8">Belongs to the methylthiotransferase family. RimO subfamily.</text>
</comment>
<evidence type="ECO:0000256" key="7">
    <source>
        <dbReference type="ARBA" id="ARBA00023014"/>
    </source>
</evidence>
<dbReference type="CDD" id="cd01335">
    <property type="entry name" value="Radical_SAM"/>
    <property type="match status" value="1"/>
</dbReference>
<dbReference type="InterPro" id="IPR013848">
    <property type="entry name" value="Methylthiotransferase_N"/>
</dbReference>
<accession>A0A9D1M0J0</accession>
<evidence type="ECO:0000256" key="8">
    <source>
        <dbReference type="HAMAP-Rule" id="MF_01865"/>
    </source>
</evidence>
<dbReference type="Proteomes" id="UP000824093">
    <property type="component" value="Unassembled WGS sequence"/>
</dbReference>
<name>A0A9D1M0J0_9FIRM</name>
<evidence type="ECO:0000259" key="10">
    <source>
        <dbReference type="PROSITE" id="PS51449"/>
    </source>
</evidence>
<evidence type="ECO:0000256" key="4">
    <source>
        <dbReference type="ARBA" id="ARBA00022691"/>
    </source>
</evidence>
<dbReference type="GO" id="GO:0005840">
    <property type="term" value="C:ribosome"/>
    <property type="evidence" value="ECO:0007669"/>
    <property type="project" value="UniProtKB-KW"/>
</dbReference>
<keyword evidence="1 8" id="KW-0004">4Fe-4S</keyword>
<dbReference type="HAMAP" id="MF_01865">
    <property type="entry name" value="MTTase_RimO"/>
    <property type="match status" value="1"/>
</dbReference>
<dbReference type="InterPro" id="IPR002792">
    <property type="entry name" value="TRAM_dom"/>
</dbReference>
<comment type="subcellular location">
    <subcellularLocation>
        <location evidence="8">Cytoplasm</location>
    </subcellularLocation>
</comment>
<dbReference type="InterPro" id="IPR006638">
    <property type="entry name" value="Elp3/MiaA/NifB-like_rSAM"/>
</dbReference>
<evidence type="ECO:0000256" key="3">
    <source>
        <dbReference type="ARBA" id="ARBA00022679"/>
    </source>
</evidence>
<evidence type="ECO:0000259" key="9">
    <source>
        <dbReference type="PROSITE" id="PS50926"/>
    </source>
</evidence>
<dbReference type="PANTHER" id="PTHR43837">
    <property type="entry name" value="RIBOSOMAL PROTEIN S12 METHYLTHIOTRANSFERASE RIMO"/>
    <property type="match status" value="1"/>
</dbReference>
<dbReference type="Gene3D" id="3.40.50.12160">
    <property type="entry name" value="Methylthiotransferase, N-terminal domain"/>
    <property type="match status" value="1"/>
</dbReference>
<reference evidence="12" key="2">
    <citation type="journal article" date="2021" name="PeerJ">
        <title>Extensive microbial diversity within the chicken gut microbiome revealed by metagenomics and culture.</title>
        <authorList>
            <person name="Gilroy R."/>
            <person name="Ravi A."/>
            <person name="Getino M."/>
            <person name="Pursley I."/>
            <person name="Horton D.L."/>
            <person name="Alikhan N.F."/>
            <person name="Baker D."/>
            <person name="Gharbi K."/>
            <person name="Hall N."/>
            <person name="Watson M."/>
            <person name="Adriaenssens E.M."/>
            <person name="Foster-Nyarko E."/>
            <person name="Jarju S."/>
            <person name="Secka A."/>
            <person name="Antonio M."/>
            <person name="Oren A."/>
            <person name="Chaudhuri R.R."/>
            <person name="La Ragione R."/>
            <person name="Hildebrand F."/>
            <person name="Pallen M.J."/>
        </authorList>
    </citation>
    <scope>NUCLEOTIDE SEQUENCE</scope>
    <source>
        <strain evidence="12">CHK195-15760</strain>
    </source>
</reference>
<dbReference type="Pfam" id="PF18693">
    <property type="entry name" value="TRAM_2"/>
    <property type="match status" value="1"/>
</dbReference>
<keyword evidence="12" id="KW-0687">Ribonucleoprotein</keyword>
<evidence type="ECO:0000256" key="1">
    <source>
        <dbReference type="ARBA" id="ARBA00022485"/>
    </source>
</evidence>
<dbReference type="GO" id="GO:0035599">
    <property type="term" value="F:aspartic acid methylthiotransferase activity"/>
    <property type="evidence" value="ECO:0007669"/>
    <property type="project" value="TreeGrafter"/>
</dbReference>
<evidence type="ECO:0000313" key="13">
    <source>
        <dbReference type="Proteomes" id="UP000824093"/>
    </source>
</evidence>
<dbReference type="EMBL" id="DVNH01000016">
    <property type="protein sequence ID" value="HIU51387.1"/>
    <property type="molecule type" value="Genomic_DNA"/>
</dbReference>
<keyword evidence="2 8" id="KW-0963">Cytoplasm</keyword>
<dbReference type="InterPro" id="IPR005839">
    <property type="entry name" value="Methylthiotransferase"/>
</dbReference>
<keyword evidence="4 8" id="KW-0949">S-adenosyl-L-methionine</keyword>
<dbReference type="PROSITE" id="PS50926">
    <property type="entry name" value="TRAM"/>
    <property type="match status" value="1"/>
</dbReference>
<keyword evidence="3 8" id="KW-0808">Transferase</keyword>
<dbReference type="PROSITE" id="PS51449">
    <property type="entry name" value="MTTASE_N"/>
    <property type="match status" value="1"/>
</dbReference>
<feature type="binding site" evidence="8">
    <location>
        <position position="152"/>
    </location>
    <ligand>
        <name>[4Fe-4S] cluster</name>
        <dbReference type="ChEBI" id="CHEBI:49883"/>
        <label>2</label>
        <note>4Fe-4S-S-AdoMet</note>
    </ligand>
</feature>
<dbReference type="SFLD" id="SFLDG01082">
    <property type="entry name" value="B12-binding_domain_containing"/>
    <property type="match status" value="1"/>
</dbReference>
<keyword evidence="6 8" id="KW-0408">Iron</keyword>
<feature type="binding site" evidence="8">
    <location>
        <position position="148"/>
    </location>
    <ligand>
        <name>[4Fe-4S] cluster</name>
        <dbReference type="ChEBI" id="CHEBI:49883"/>
        <label>2</label>
        <note>4Fe-4S-S-AdoMet</note>
    </ligand>
</feature>
<dbReference type="GO" id="GO:0140101">
    <property type="term" value="F:catalytic activity, acting on a tRNA"/>
    <property type="evidence" value="ECO:0007669"/>
    <property type="project" value="UniProtKB-ARBA"/>
</dbReference>
<dbReference type="GO" id="GO:0103039">
    <property type="term" value="F:protein methylthiotransferase activity"/>
    <property type="evidence" value="ECO:0007669"/>
    <property type="project" value="UniProtKB-EC"/>
</dbReference>
<dbReference type="InterPro" id="IPR007197">
    <property type="entry name" value="rSAM"/>
</dbReference>
<dbReference type="SUPFAM" id="SSF102114">
    <property type="entry name" value="Radical SAM enzymes"/>
    <property type="match status" value="1"/>
</dbReference>